<gene>
    <name evidence="1" type="ORF">HNY73_006321</name>
</gene>
<organism evidence="1 2">
    <name type="scientific">Argiope bruennichi</name>
    <name type="common">Wasp spider</name>
    <name type="synonym">Aranea bruennichi</name>
    <dbReference type="NCBI Taxonomy" id="94029"/>
    <lineage>
        <taxon>Eukaryota</taxon>
        <taxon>Metazoa</taxon>
        <taxon>Ecdysozoa</taxon>
        <taxon>Arthropoda</taxon>
        <taxon>Chelicerata</taxon>
        <taxon>Arachnida</taxon>
        <taxon>Araneae</taxon>
        <taxon>Araneomorphae</taxon>
        <taxon>Entelegynae</taxon>
        <taxon>Araneoidea</taxon>
        <taxon>Araneidae</taxon>
        <taxon>Argiope</taxon>
    </lineage>
</organism>
<name>A0A8T0FRW8_ARGBR</name>
<evidence type="ECO:0000313" key="2">
    <source>
        <dbReference type="Proteomes" id="UP000807504"/>
    </source>
</evidence>
<keyword evidence="2" id="KW-1185">Reference proteome</keyword>
<dbReference type="EMBL" id="JABXBU010000011">
    <property type="protein sequence ID" value="KAF8791463.1"/>
    <property type="molecule type" value="Genomic_DNA"/>
</dbReference>
<reference evidence="1" key="2">
    <citation type="submission" date="2020-06" db="EMBL/GenBank/DDBJ databases">
        <authorList>
            <person name="Sheffer M."/>
        </authorList>
    </citation>
    <scope>NUCLEOTIDE SEQUENCE</scope>
</reference>
<proteinExistence type="predicted"/>
<reference evidence="1" key="1">
    <citation type="journal article" date="2020" name="bioRxiv">
        <title>Chromosome-level reference genome of the European wasp spider Argiope bruennichi: a resource for studies on range expansion and evolutionary adaptation.</title>
        <authorList>
            <person name="Sheffer M.M."/>
            <person name="Hoppe A."/>
            <person name="Krehenwinkel H."/>
            <person name="Uhl G."/>
            <person name="Kuss A.W."/>
            <person name="Jensen L."/>
            <person name="Jensen C."/>
            <person name="Gillespie R.G."/>
            <person name="Hoff K.J."/>
            <person name="Prost S."/>
        </authorList>
    </citation>
    <scope>NUCLEOTIDE SEQUENCE</scope>
</reference>
<sequence>MTFIFWFRQLYTQIPDAGLIFLNYCRMRRTVPNLPPHSLDFFSTAKWERQKSTTANLSDPCTPDCMKKMI</sequence>
<dbReference type="AlphaFoldDB" id="A0A8T0FRW8"/>
<evidence type="ECO:0000313" key="1">
    <source>
        <dbReference type="EMBL" id="KAF8791463.1"/>
    </source>
</evidence>
<comment type="caution">
    <text evidence="1">The sequence shown here is derived from an EMBL/GenBank/DDBJ whole genome shotgun (WGS) entry which is preliminary data.</text>
</comment>
<protein>
    <submittedName>
        <fullName evidence="1">Uncharacterized protein</fullName>
    </submittedName>
</protein>
<dbReference type="Proteomes" id="UP000807504">
    <property type="component" value="Unassembled WGS sequence"/>
</dbReference>
<accession>A0A8T0FRW8</accession>